<dbReference type="AlphaFoldDB" id="A0A314Z3F5"/>
<protein>
    <submittedName>
        <fullName evidence="2">Uncharacterized protein</fullName>
    </submittedName>
</protein>
<organism evidence="2 3">
    <name type="scientific">Prunus yedoensis var. nudiflora</name>
    <dbReference type="NCBI Taxonomy" id="2094558"/>
    <lineage>
        <taxon>Eukaryota</taxon>
        <taxon>Viridiplantae</taxon>
        <taxon>Streptophyta</taxon>
        <taxon>Embryophyta</taxon>
        <taxon>Tracheophyta</taxon>
        <taxon>Spermatophyta</taxon>
        <taxon>Magnoliopsida</taxon>
        <taxon>eudicotyledons</taxon>
        <taxon>Gunneridae</taxon>
        <taxon>Pentapetalae</taxon>
        <taxon>rosids</taxon>
        <taxon>fabids</taxon>
        <taxon>Rosales</taxon>
        <taxon>Rosaceae</taxon>
        <taxon>Amygdaloideae</taxon>
        <taxon>Amygdaleae</taxon>
        <taxon>Prunus</taxon>
    </lineage>
</organism>
<proteinExistence type="predicted"/>
<reference evidence="2 3" key="1">
    <citation type="submission" date="2018-02" db="EMBL/GenBank/DDBJ databases">
        <title>Draft genome of wild Prunus yedoensis var. nudiflora.</title>
        <authorList>
            <person name="Baek S."/>
            <person name="Kim J.-H."/>
            <person name="Choi K."/>
            <person name="Kim G.-B."/>
            <person name="Cho A."/>
            <person name="Jang H."/>
            <person name="Shin C.-H."/>
            <person name="Yu H.-J."/>
            <person name="Mun J.-H."/>
        </authorList>
    </citation>
    <scope>NUCLEOTIDE SEQUENCE [LARGE SCALE GENOMIC DNA]</scope>
    <source>
        <strain evidence="3">cv. Jeju island</strain>
        <tissue evidence="2">Leaf</tissue>
    </source>
</reference>
<keyword evidence="3" id="KW-1185">Reference proteome</keyword>
<name>A0A314Z3F5_PRUYE</name>
<gene>
    <name evidence="2" type="ORF">Pyn_36222</name>
</gene>
<dbReference type="Proteomes" id="UP000250321">
    <property type="component" value="Unassembled WGS sequence"/>
</dbReference>
<evidence type="ECO:0000313" key="3">
    <source>
        <dbReference type="Proteomes" id="UP000250321"/>
    </source>
</evidence>
<evidence type="ECO:0000313" key="2">
    <source>
        <dbReference type="EMBL" id="PQP96185.1"/>
    </source>
</evidence>
<dbReference type="EMBL" id="PJQY01002138">
    <property type="protein sequence ID" value="PQP96185.1"/>
    <property type="molecule type" value="Genomic_DNA"/>
</dbReference>
<feature type="compositionally biased region" description="Basic and acidic residues" evidence="1">
    <location>
        <begin position="15"/>
        <end position="29"/>
    </location>
</feature>
<evidence type="ECO:0000256" key="1">
    <source>
        <dbReference type="SAM" id="MobiDB-lite"/>
    </source>
</evidence>
<accession>A0A314Z3F5</accession>
<comment type="caution">
    <text evidence="2">The sequence shown here is derived from an EMBL/GenBank/DDBJ whole genome shotgun (WGS) entry which is preliminary data.</text>
</comment>
<feature type="region of interest" description="Disordered" evidence="1">
    <location>
        <begin position="1"/>
        <end position="29"/>
    </location>
</feature>
<sequence length="62" mass="7222">MQKDGSYYLSEEGDGDAKLSEKEDSGIKERKGIRRRWWVCFMEMHGLFLLSLEIDEGGVFFT</sequence>